<dbReference type="GO" id="GO:0004649">
    <property type="term" value="F:poly(ADP-ribose) glycohydrolase activity"/>
    <property type="evidence" value="ECO:0007669"/>
    <property type="project" value="InterPro"/>
</dbReference>
<dbReference type="GO" id="GO:0009225">
    <property type="term" value="P:nucleotide-sugar metabolic process"/>
    <property type="evidence" value="ECO:0007669"/>
    <property type="project" value="TreeGrafter"/>
</dbReference>
<dbReference type="PANTHER" id="PTHR12837">
    <property type="entry name" value="POLY ADP-RIBOSE GLYCOHYDROLASE"/>
    <property type="match status" value="1"/>
</dbReference>
<proteinExistence type="predicted"/>
<dbReference type="GO" id="GO:0005634">
    <property type="term" value="C:nucleus"/>
    <property type="evidence" value="ECO:0007669"/>
    <property type="project" value="TreeGrafter"/>
</dbReference>
<feature type="binding site" evidence="1">
    <location>
        <position position="66"/>
    </location>
    <ligand>
        <name>substrate</name>
    </ligand>
</feature>
<protein>
    <recommendedName>
        <fullName evidence="2">PARG catalytic Macro domain-containing protein</fullName>
    </recommendedName>
</protein>
<dbReference type="PANTHER" id="PTHR12837:SF0">
    <property type="entry name" value="POLY(ADP-RIBOSE) GLYCOHYDROLASE"/>
    <property type="match status" value="1"/>
</dbReference>
<feature type="domain" description="PARG catalytic Macro" evidence="2">
    <location>
        <begin position="6"/>
        <end position="180"/>
    </location>
</feature>
<reference evidence="3" key="1">
    <citation type="journal article" date="2020" name="J. Eukaryot. Microbiol.">
        <title>De novo Sequencing, Assembly and Annotation of the Transcriptome for the Free-Living Testate Amoeba Arcella intermedia.</title>
        <authorList>
            <person name="Ribeiro G.M."/>
            <person name="Porfirio-Sousa A.L."/>
            <person name="Maurer-Alcala X.X."/>
            <person name="Katz L.A."/>
            <person name="Lahr D.J.G."/>
        </authorList>
    </citation>
    <scope>NUCLEOTIDE SEQUENCE</scope>
</reference>
<evidence type="ECO:0000313" key="3">
    <source>
        <dbReference type="EMBL" id="NDV35034.1"/>
    </source>
</evidence>
<feature type="binding site" evidence="1">
    <location>
        <position position="25"/>
    </location>
    <ligand>
        <name>substrate</name>
    </ligand>
</feature>
<evidence type="ECO:0000256" key="1">
    <source>
        <dbReference type="PIRSR" id="PIRSR607724-2"/>
    </source>
</evidence>
<dbReference type="EMBL" id="GIBP01006065">
    <property type="protein sequence ID" value="NDV35034.1"/>
    <property type="molecule type" value="Transcribed_RNA"/>
</dbReference>
<feature type="binding site" evidence="1">
    <location>
        <position position="11"/>
    </location>
    <ligand>
        <name>substrate</name>
    </ligand>
</feature>
<dbReference type="InterPro" id="IPR007724">
    <property type="entry name" value="Poly_GlycHdrlase"/>
</dbReference>
<organism evidence="3">
    <name type="scientific">Arcella intermedia</name>
    <dbReference type="NCBI Taxonomy" id="1963864"/>
    <lineage>
        <taxon>Eukaryota</taxon>
        <taxon>Amoebozoa</taxon>
        <taxon>Tubulinea</taxon>
        <taxon>Elardia</taxon>
        <taxon>Arcellinida</taxon>
        <taxon>Sphaerothecina</taxon>
        <taxon>Arcellidae</taxon>
        <taxon>Arcella</taxon>
    </lineage>
</organism>
<name>A0A6B2LDF5_9EUKA</name>
<accession>A0A6B2LDF5</accession>
<dbReference type="GO" id="GO:1990966">
    <property type="term" value="P:ATP generation from poly-ADP-D-ribose"/>
    <property type="evidence" value="ECO:0007669"/>
    <property type="project" value="TreeGrafter"/>
</dbReference>
<dbReference type="GO" id="GO:0006282">
    <property type="term" value="P:regulation of DNA repair"/>
    <property type="evidence" value="ECO:0007669"/>
    <property type="project" value="InterPro"/>
</dbReference>
<sequence length="234" mass="26366">MNAEFHAAFVNKYIGGGVLFGGCAQEEMLFAFRTECLVSMLLCPIIEQAEAIIISGVERFSAHRGYAQTFEYVGPYADDTSIFQPTMSKAINIVAVDALVASVNHIQYSKENIQRELNKLYCGLYNWRKFSNAQRQTYATGHWGCGIFGGNKQLKAIEQIIVVSQVGGLDINYYTWGRPNFASALVSLVQFLHKTNTTVGEVTKILFSYMDKLDEGRTPFEFLYEQIRKKKGIH</sequence>
<dbReference type="AlphaFoldDB" id="A0A6B2LDF5"/>
<dbReference type="GO" id="GO:0005737">
    <property type="term" value="C:cytoplasm"/>
    <property type="evidence" value="ECO:0007669"/>
    <property type="project" value="TreeGrafter"/>
</dbReference>
<evidence type="ECO:0000259" key="2">
    <source>
        <dbReference type="Pfam" id="PF05028"/>
    </source>
</evidence>
<dbReference type="Pfam" id="PF05028">
    <property type="entry name" value="PARG_cat_C"/>
    <property type="match status" value="1"/>
</dbReference>
<dbReference type="InterPro" id="IPR046372">
    <property type="entry name" value="PARG_cat_C"/>
</dbReference>
<dbReference type="GO" id="GO:0005975">
    <property type="term" value="P:carbohydrate metabolic process"/>
    <property type="evidence" value="ECO:0007669"/>
    <property type="project" value="InterPro"/>
</dbReference>